<dbReference type="AlphaFoldDB" id="A0A1I6QNT3"/>
<evidence type="ECO:0000313" key="3">
    <source>
        <dbReference type="Proteomes" id="UP000199239"/>
    </source>
</evidence>
<sequence length="189" mass="21685">MPQIELFTSKDRHSLNLYQTILEVIDTRSFSNLWFWIVLAALWSSVSHWVLGVPYDMVLRARRFGEQTQIDLEDMVRINVNRTLYITQVSGMLILALTSFVLTVLFILALYYDVEFAQAVLFLAFPLSVIGLLNVSTAQQIFEESATGDLLHKRLSRHRLYTQIIGIISIFVTSIWGMYQNLYVGPFGG</sequence>
<evidence type="ECO:0000313" key="2">
    <source>
        <dbReference type="EMBL" id="SFS53978.1"/>
    </source>
</evidence>
<protein>
    <recommendedName>
        <fullName evidence="4">Component of SufBCD complex</fullName>
    </recommendedName>
</protein>
<feature type="transmembrane region" description="Helical" evidence="1">
    <location>
        <begin position="160"/>
        <end position="179"/>
    </location>
</feature>
<accession>A0A1I6QNT3</accession>
<keyword evidence="3" id="KW-1185">Reference proteome</keyword>
<keyword evidence="1" id="KW-0812">Transmembrane</keyword>
<evidence type="ECO:0000256" key="1">
    <source>
        <dbReference type="SAM" id="Phobius"/>
    </source>
</evidence>
<gene>
    <name evidence="2" type="ORF">SAMN04488040_0821</name>
</gene>
<proteinExistence type="predicted"/>
<evidence type="ECO:0008006" key="4">
    <source>
        <dbReference type="Google" id="ProtNLM"/>
    </source>
</evidence>
<keyword evidence="1" id="KW-0472">Membrane</keyword>
<name>A0A1I6QNT3_9RHOB</name>
<feature type="transmembrane region" description="Helical" evidence="1">
    <location>
        <begin position="116"/>
        <end position="135"/>
    </location>
</feature>
<feature type="transmembrane region" description="Helical" evidence="1">
    <location>
        <begin position="84"/>
        <end position="110"/>
    </location>
</feature>
<feature type="transmembrane region" description="Helical" evidence="1">
    <location>
        <begin position="33"/>
        <end position="53"/>
    </location>
</feature>
<reference evidence="3" key="1">
    <citation type="submission" date="2016-10" db="EMBL/GenBank/DDBJ databases">
        <authorList>
            <person name="Varghese N."/>
            <person name="Submissions S."/>
        </authorList>
    </citation>
    <scope>NUCLEOTIDE SEQUENCE [LARGE SCALE GENOMIC DNA]</scope>
    <source>
        <strain evidence="3">DSM 23422</strain>
    </source>
</reference>
<dbReference type="EMBL" id="FPAJ01000001">
    <property type="protein sequence ID" value="SFS53978.1"/>
    <property type="molecule type" value="Genomic_DNA"/>
</dbReference>
<dbReference type="Proteomes" id="UP000199239">
    <property type="component" value="Unassembled WGS sequence"/>
</dbReference>
<organism evidence="2 3">
    <name type="scientific">Sulfitobacter marinus</name>
    <dbReference type="NCBI Taxonomy" id="394264"/>
    <lineage>
        <taxon>Bacteria</taxon>
        <taxon>Pseudomonadati</taxon>
        <taxon>Pseudomonadota</taxon>
        <taxon>Alphaproteobacteria</taxon>
        <taxon>Rhodobacterales</taxon>
        <taxon>Roseobacteraceae</taxon>
        <taxon>Sulfitobacter</taxon>
    </lineage>
</organism>
<dbReference type="STRING" id="394264.SAMN04488040_0821"/>
<keyword evidence="1" id="KW-1133">Transmembrane helix</keyword>